<sequence length="114" mass="13015">MGVCHREVVFKNQRPSFWEIAQRVSLQTGIVAVYNEQDWSLTNSEDRKTAFGFIIGNQIMLTNWGPQTYLLGVTLHTLVKMGGNYDSKIAGWTARKWQDVAKKVKALPKHDHPD</sequence>
<keyword evidence="2" id="KW-1185">Reference proteome</keyword>
<dbReference type="KEGG" id="sli:Slin_6078"/>
<evidence type="ECO:0000313" key="1">
    <source>
        <dbReference type="EMBL" id="ADB42040.1"/>
    </source>
</evidence>
<proteinExistence type="predicted"/>
<gene>
    <name evidence="1" type="ordered locus">Slin_6078</name>
</gene>
<dbReference type="HOGENOM" id="CLU_2119577_0_0_10"/>
<dbReference type="EMBL" id="CP001769">
    <property type="protein sequence ID" value="ADB42040.1"/>
    <property type="molecule type" value="Genomic_DNA"/>
</dbReference>
<organism evidence="1 2">
    <name type="scientific">Spirosoma linguale (strain ATCC 33905 / DSM 74 / LMG 10896 / Claus 1)</name>
    <dbReference type="NCBI Taxonomy" id="504472"/>
    <lineage>
        <taxon>Bacteria</taxon>
        <taxon>Pseudomonadati</taxon>
        <taxon>Bacteroidota</taxon>
        <taxon>Cytophagia</taxon>
        <taxon>Cytophagales</taxon>
        <taxon>Cytophagaceae</taxon>
        <taxon>Spirosoma</taxon>
    </lineage>
</organism>
<dbReference type="Proteomes" id="UP000002028">
    <property type="component" value="Chromosome"/>
</dbReference>
<evidence type="ECO:0000313" key="2">
    <source>
        <dbReference type="Proteomes" id="UP000002028"/>
    </source>
</evidence>
<name>D2QTA8_SPILD</name>
<protein>
    <submittedName>
        <fullName evidence="1">Uncharacterized protein</fullName>
    </submittedName>
</protein>
<dbReference type="AlphaFoldDB" id="D2QTA8"/>
<accession>D2QTA8</accession>
<dbReference type="STRING" id="504472.Slin_6078"/>
<reference evidence="1 2" key="1">
    <citation type="journal article" date="2010" name="Stand. Genomic Sci.">
        <title>Complete genome sequence of Spirosoma linguale type strain (1).</title>
        <authorList>
            <person name="Lail K."/>
            <person name="Sikorski J."/>
            <person name="Saunders E."/>
            <person name="Lapidus A."/>
            <person name="Glavina Del Rio T."/>
            <person name="Copeland A."/>
            <person name="Tice H."/>
            <person name="Cheng J.-F."/>
            <person name="Lucas S."/>
            <person name="Nolan M."/>
            <person name="Bruce D."/>
            <person name="Goodwin L."/>
            <person name="Pitluck S."/>
            <person name="Ivanova N."/>
            <person name="Mavromatis K."/>
            <person name="Ovchinnikova G."/>
            <person name="Pati A."/>
            <person name="Chen A."/>
            <person name="Palaniappan K."/>
            <person name="Land M."/>
            <person name="Hauser L."/>
            <person name="Chang Y.-J."/>
            <person name="Jeffries C.D."/>
            <person name="Chain P."/>
            <person name="Brettin T."/>
            <person name="Detter J.C."/>
            <person name="Schuetze A."/>
            <person name="Rohde M."/>
            <person name="Tindall B.J."/>
            <person name="Goeker M."/>
            <person name="Bristow J."/>
            <person name="Eisen J.A."/>
            <person name="Markowitz V."/>
            <person name="Hugenholtz P."/>
            <person name="Kyrpides N.C."/>
            <person name="Klenk H.-P."/>
            <person name="Chen F."/>
        </authorList>
    </citation>
    <scope>NUCLEOTIDE SEQUENCE [LARGE SCALE GENOMIC DNA]</scope>
    <source>
        <strain evidence="2">ATCC 33905 / DSM 74 / LMG 10896 / Claus 1</strain>
    </source>
</reference>